<accession>A0A412FN03</accession>
<dbReference type="Pfam" id="PF13192">
    <property type="entry name" value="Thioredoxin_3"/>
    <property type="match status" value="1"/>
</dbReference>
<protein>
    <submittedName>
        <fullName evidence="2">Thioredoxin family protein</fullName>
    </submittedName>
</protein>
<dbReference type="InterPro" id="IPR005243">
    <property type="entry name" value="THIRX-like_proc"/>
</dbReference>
<dbReference type="InterPro" id="IPR012336">
    <property type="entry name" value="Thioredoxin-like_fold"/>
</dbReference>
<dbReference type="Gene3D" id="3.40.30.10">
    <property type="entry name" value="Glutaredoxin"/>
    <property type="match status" value="1"/>
</dbReference>
<dbReference type="RefSeq" id="WP_117895864.1">
    <property type="nucleotide sequence ID" value="NZ_CABJCV010000023.1"/>
</dbReference>
<proteinExistence type="predicted"/>
<comment type="caution">
    <text evidence="2">The sequence shown here is derived from an EMBL/GenBank/DDBJ whole genome shotgun (WGS) entry which is preliminary data.</text>
</comment>
<keyword evidence="3" id="KW-1185">Reference proteome</keyword>
<feature type="domain" description="Thioredoxin-like fold" evidence="1">
    <location>
        <begin position="33"/>
        <end position="107"/>
    </location>
</feature>
<dbReference type="AlphaFoldDB" id="A0A412FN03"/>
<sequence length="110" mass="11466">MRIFGKQTAGKDCGCQAPSIKAAAVNPDETEAAVKILGSGCAKCAALEKAVRTAAEELGLNWPIAHVTDWTEIAAYGVMSTPALVVNGKVVSYGKVLSVDEAKTLLKPFC</sequence>
<dbReference type="PANTHER" id="PTHR36450">
    <property type="entry name" value="THIOREDOXIN"/>
    <property type="match status" value="1"/>
</dbReference>
<dbReference type="EMBL" id="QRUP01000023">
    <property type="protein sequence ID" value="RGR69539.1"/>
    <property type="molecule type" value="Genomic_DNA"/>
</dbReference>
<gene>
    <name evidence="2" type="ORF">DWY25_14655</name>
</gene>
<dbReference type="Proteomes" id="UP000284178">
    <property type="component" value="Unassembled WGS sequence"/>
</dbReference>
<name>A0A412FN03_9FIRM</name>
<dbReference type="SUPFAM" id="SSF52833">
    <property type="entry name" value="Thioredoxin-like"/>
    <property type="match status" value="1"/>
</dbReference>
<organism evidence="2 3">
    <name type="scientific">Holdemania filiformis</name>
    <dbReference type="NCBI Taxonomy" id="61171"/>
    <lineage>
        <taxon>Bacteria</taxon>
        <taxon>Bacillati</taxon>
        <taxon>Bacillota</taxon>
        <taxon>Erysipelotrichia</taxon>
        <taxon>Erysipelotrichales</taxon>
        <taxon>Erysipelotrichaceae</taxon>
        <taxon>Holdemania</taxon>
    </lineage>
</organism>
<dbReference type="NCBIfam" id="TIGR00412">
    <property type="entry name" value="redox_disulf_2"/>
    <property type="match status" value="1"/>
</dbReference>
<evidence type="ECO:0000313" key="3">
    <source>
        <dbReference type="Proteomes" id="UP000284178"/>
    </source>
</evidence>
<dbReference type="GeneID" id="83016641"/>
<dbReference type="PANTHER" id="PTHR36450:SF1">
    <property type="entry name" value="THIOREDOXIN"/>
    <property type="match status" value="1"/>
</dbReference>
<reference evidence="2 3" key="1">
    <citation type="submission" date="2018-08" db="EMBL/GenBank/DDBJ databases">
        <title>A genome reference for cultivated species of the human gut microbiota.</title>
        <authorList>
            <person name="Zou Y."/>
            <person name="Xue W."/>
            <person name="Luo G."/>
        </authorList>
    </citation>
    <scope>NUCLEOTIDE SEQUENCE [LARGE SCALE GENOMIC DNA]</scope>
    <source>
        <strain evidence="2 3">AF24-29</strain>
    </source>
</reference>
<evidence type="ECO:0000313" key="2">
    <source>
        <dbReference type="EMBL" id="RGR69539.1"/>
    </source>
</evidence>
<evidence type="ECO:0000259" key="1">
    <source>
        <dbReference type="Pfam" id="PF13192"/>
    </source>
</evidence>
<dbReference type="InterPro" id="IPR036249">
    <property type="entry name" value="Thioredoxin-like_sf"/>
</dbReference>